<evidence type="ECO:0000313" key="2">
    <source>
        <dbReference type="EMBL" id="MST32473.1"/>
    </source>
</evidence>
<accession>A0ABW9QSK0</accession>
<organism evidence="2 3">
    <name type="scientific">Acidiferrimicrobium australe</name>
    <dbReference type="NCBI Taxonomy" id="2664430"/>
    <lineage>
        <taxon>Bacteria</taxon>
        <taxon>Bacillati</taxon>
        <taxon>Actinomycetota</taxon>
        <taxon>Acidimicrobiia</taxon>
        <taxon>Acidimicrobiales</taxon>
        <taxon>Acidimicrobiaceae</taxon>
        <taxon>Acidiferrimicrobium</taxon>
    </lineage>
</organism>
<feature type="domain" description="HTH marR-type" evidence="1">
    <location>
        <begin position="15"/>
        <end position="151"/>
    </location>
</feature>
<dbReference type="Pfam" id="PF12802">
    <property type="entry name" value="MarR_2"/>
    <property type="match status" value="1"/>
</dbReference>
<proteinExistence type="predicted"/>
<dbReference type="PROSITE" id="PS50995">
    <property type="entry name" value="HTH_MARR_2"/>
    <property type="match status" value="1"/>
</dbReference>
<dbReference type="InterPro" id="IPR036390">
    <property type="entry name" value="WH_DNA-bd_sf"/>
</dbReference>
<dbReference type="InterPro" id="IPR036388">
    <property type="entry name" value="WH-like_DNA-bd_sf"/>
</dbReference>
<dbReference type="Gene3D" id="1.10.10.10">
    <property type="entry name" value="Winged helix-like DNA-binding domain superfamily/Winged helix DNA-binding domain"/>
    <property type="match status" value="1"/>
</dbReference>
<gene>
    <name evidence="2" type="ORF">GHK86_07030</name>
</gene>
<comment type="caution">
    <text evidence="2">The sequence shown here is derived from an EMBL/GenBank/DDBJ whole genome shotgun (WGS) entry which is preliminary data.</text>
</comment>
<dbReference type="EMBL" id="WJHE01000304">
    <property type="protein sequence ID" value="MST32473.1"/>
    <property type="molecule type" value="Genomic_DNA"/>
</dbReference>
<evidence type="ECO:0000313" key="3">
    <source>
        <dbReference type="Proteomes" id="UP000437736"/>
    </source>
</evidence>
<keyword evidence="3" id="KW-1185">Reference proteome</keyword>
<dbReference type="SUPFAM" id="SSF46785">
    <property type="entry name" value="Winged helix' DNA-binding domain"/>
    <property type="match status" value="1"/>
</dbReference>
<dbReference type="InterPro" id="IPR000835">
    <property type="entry name" value="HTH_MarR-typ"/>
</dbReference>
<evidence type="ECO:0000259" key="1">
    <source>
        <dbReference type="PROSITE" id="PS50995"/>
    </source>
</evidence>
<dbReference type="InterPro" id="IPR039422">
    <property type="entry name" value="MarR/SlyA-like"/>
</dbReference>
<sequence>MGGDVDSTRWLTEDEQAAWSGLQQMQGMLSGRLNRELATSSGLSLQDYAVLVTLSAAAEHRMRAFELGRLLGWEKSRLSHHIARMAARGLVCRQRCPNDQRGHFVVLTDAGEETLAAAAPGHCRSVRHWFVDRLSPAQLAALADITRTVRAGLGEICDGSDE</sequence>
<reference evidence="2 3" key="1">
    <citation type="submission" date="2019-11" db="EMBL/GenBank/DDBJ databases">
        <title>Acidiferrimicrobium australis gen. nov., sp. nov., an acidophilic and obligately heterotrophic, member of the Actinobacteria that catalyses dissimilatory oxido- reduction of iron isolated from metal-rich acidic water in Chile.</title>
        <authorList>
            <person name="Gonzalez D."/>
            <person name="Huber K."/>
            <person name="Hedrich S."/>
            <person name="Rojas-Villalobos C."/>
            <person name="Quatrini R."/>
            <person name="Dinamarca M.A."/>
            <person name="Schwarz A."/>
            <person name="Canales C."/>
            <person name="Nancucheo I."/>
        </authorList>
    </citation>
    <scope>NUCLEOTIDE SEQUENCE [LARGE SCALE GENOMIC DNA]</scope>
    <source>
        <strain evidence="2 3">USS-CCA1</strain>
    </source>
</reference>
<dbReference type="PANTHER" id="PTHR33164:SF99">
    <property type="entry name" value="MARR FAMILY REGULATORY PROTEIN"/>
    <property type="match status" value="1"/>
</dbReference>
<dbReference type="PANTHER" id="PTHR33164">
    <property type="entry name" value="TRANSCRIPTIONAL REGULATOR, MARR FAMILY"/>
    <property type="match status" value="1"/>
</dbReference>
<dbReference type="SMART" id="SM00347">
    <property type="entry name" value="HTH_MARR"/>
    <property type="match status" value="1"/>
</dbReference>
<dbReference type="Proteomes" id="UP000437736">
    <property type="component" value="Unassembled WGS sequence"/>
</dbReference>
<name>A0ABW9QSK0_9ACTN</name>
<protein>
    <submittedName>
        <fullName evidence="2">MarR family transcriptional regulator</fullName>
    </submittedName>
</protein>